<dbReference type="AlphaFoldDB" id="A0A1G7PK36"/>
<dbReference type="GO" id="GO:0005737">
    <property type="term" value="C:cytoplasm"/>
    <property type="evidence" value="ECO:0007669"/>
    <property type="project" value="TreeGrafter"/>
</dbReference>
<dbReference type="InterPro" id="IPR029033">
    <property type="entry name" value="His_PPase_superfam"/>
</dbReference>
<dbReference type="RefSeq" id="WP_074645901.1">
    <property type="nucleotide sequence ID" value="NZ_FNBL01000008.1"/>
</dbReference>
<reference evidence="2 3" key="1">
    <citation type="submission" date="2016-10" db="EMBL/GenBank/DDBJ databases">
        <authorList>
            <person name="de Groot N.N."/>
        </authorList>
    </citation>
    <scope>NUCLEOTIDE SEQUENCE [LARGE SCALE GENOMIC DNA]</scope>
    <source>
        <strain evidence="2 3">DSM 27375</strain>
    </source>
</reference>
<dbReference type="InterPro" id="IPR001345">
    <property type="entry name" value="PG/BPGM_mutase_AS"/>
</dbReference>
<organism evidence="2 3">
    <name type="scientific">Celeribacter baekdonensis</name>
    <dbReference type="NCBI Taxonomy" id="875171"/>
    <lineage>
        <taxon>Bacteria</taxon>
        <taxon>Pseudomonadati</taxon>
        <taxon>Pseudomonadota</taxon>
        <taxon>Alphaproteobacteria</taxon>
        <taxon>Rhodobacterales</taxon>
        <taxon>Roseobacteraceae</taxon>
        <taxon>Celeribacter</taxon>
    </lineage>
</organism>
<dbReference type="InterPro" id="IPR013078">
    <property type="entry name" value="His_Pase_superF_clade-1"/>
</dbReference>
<dbReference type="Pfam" id="PF00300">
    <property type="entry name" value="His_Phos_1"/>
    <property type="match status" value="1"/>
</dbReference>
<name>A0A1G7PK36_9RHOB</name>
<dbReference type="SMART" id="SM00855">
    <property type="entry name" value="PGAM"/>
    <property type="match status" value="1"/>
</dbReference>
<dbReference type="GO" id="GO:0016791">
    <property type="term" value="F:phosphatase activity"/>
    <property type="evidence" value="ECO:0007669"/>
    <property type="project" value="TreeGrafter"/>
</dbReference>
<dbReference type="PROSITE" id="PS00175">
    <property type="entry name" value="PG_MUTASE"/>
    <property type="match status" value="1"/>
</dbReference>
<evidence type="ECO:0000313" key="2">
    <source>
        <dbReference type="EMBL" id="SDF86617.1"/>
    </source>
</evidence>
<protein>
    <submittedName>
        <fullName evidence="2">Probable phosphoglycerate mutase</fullName>
    </submittedName>
</protein>
<evidence type="ECO:0000313" key="3">
    <source>
        <dbReference type="Proteomes" id="UP000182284"/>
    </source>
</evidence>
<evidence type="ECO:0000256" key="1">
    <source>
        <dbReference type="PIRSR" id="PIRSR613078-2"/>
    </source>
</evidence>
<dbReference type="InterPro" id="IPR050275">
    <property type="entry name" value="PGM_Phosphatase"/>
</dbReference>
<dbReference type="Gene3D" id="3.40.50.1240">
    <property type="entry name" value="Phosphoglycerate mutase-like"/>
    <property type="match status" value="1"/>
</dbReference>
<dbReference type="Proteomes" id="UP000182284">
    <property type="component" value="Unassembled WGS sequence"/>
</dbReference>
<proteinExistence type="predicted"/>
<accession>A0A1G7PK36</accession>
<dbReference type="OrthoDB" id="9781415at2"/>
<dbReference type="PANTHER" id="PTHR48100">
    <property type="entry name" value="BROAD-SPECIFICITY PHOSPHATASE YOR283W-RELATED"/>
    <property type="match status" value="1"/>
</dbReference>
<dbReference type="EMBL" id="FNBL01000008">
    <property type="protein sequence ID" value="SDF86617.1"/>
    <property type="molecule type" value="Genomic_DNA"/>
</dbReference>
<feature type="binding site" evidence="1">
    <location>
        <position position="68"/>
    </location>
    <ligand>
        <name>substrate</name>
    </ligand>
</feature>
<feature type="binding site" evidence="1">
    <location>
        <begin position="14"/>
        <end position="21"/>
    </location>
    <ligand>
        <name>substrate</name>
    </ligand>
</feature>
<dbReference type="PANTHER" id="PTHR48100:SF59">
    <property type="entry name" value="ADENOSYLCOBALAMIN_ALPHA-RIBAZOLE PHOSPHATASE"/>
    <property type="match status" value="1"/>
</dbReference>
<dbReference type="CDD" id="cd07067">
    <property type="entry name" value="HP_PGM_like"/>
    <property type="match status" value="1"/>
</dbReference>
<dbReference type="SUPFAM" id="SSF53254">
    <property type="entry name" value="Phosphoglycerate mutase-like"/>
    <property type="match status" value="1"/>
</dbReference>
<gene>
    <name evidence="2" type="ORF">SAMN04488117_10863</name>
</gene>
<sequence>MTQSVTYPTLYLLRHGQTEWNVEGRLQGRLDSALTETGMAQAHAQRAILAPILAAHPGIAIHASPLGRAWRTASVVAEGRAVQAVDGLKEVFAGTWEGRLRAEVVAERGFGSAEEKDMFSLFLSAPNGEGGAALEARCRAYLASLTQPTVIISHGVVSAFLRGIICGLPLDEIAALPHAQGVVTVLSGGQARVLDTKEAAEAYVAHSPEIHSPVTHPPAA</sequence>